<dbReference type="InterPro" id="IPR007248">
    <property type="entry name" value="Mpv17_PMP22"/>
</dbReference>
<keyword evidence="3 6" id="KW-0812">Transmembrane</keyword>
<feature type="transmembrane region" description="Helical" evidence="6">
    <location>
        <begin position="104"/>
        <end position="123"/>
    </location>
</feature>
<dbReference type="Proteomes" id="UP001445335">
    <property type="component" value="Unassembled WGS sequence"/>
</dbReference>
<feature type="transmembrane region" description="Helical" evidence="6">
    <location>
        <begin position="64"/>
        <end position="84"/>
    </location>
</feature>
<name>A0AAW1QHU3_9CHLO</name>
<keyword evidence="5 6" id="KW-0472">Membrane</keyword>
<organism evidence="7 8">
    <name type="scientific">Elliptochloris bilobata</name>
    <dbReference type="NCBI Taxonomy" id="381761"/>
    <lineage>
        <taxon>Eukaryota</taxon>
        <taxon>Viridiplantae</taxon>
        <taxon>Chlorophyta</taxon>
        <taxon>core chlorophytes</taxon>
        <taxon>Trebouxiophyceae</taxon>
        <taxon>Trebouxiophyceae incertae sedis</taxon>
        <taxon>Elliptochloris clade</taxon>
        <taxon>Elliptochloris</taxon>
    </lineage>
</organism>
<comment type="caution">
    <text evidence="7">The sequence shown here is derived from an EMBL/GenBank/DDBJ whole genome shotgun (WGS) entry which is preliminary data.</text>
</comment>
<keyword evidence="8" id="KW-1185">Reference proteome</keyword>
<dbReference type="GO" id="GO:0016020">
    <property type="term" value="C:membrane"/>
    <property type="evidence" value="ECO:0007669"/>
    <property type="project" value="UniProtKB-SubCell"/>
</dbReference>
<evidence type="ECO:0000256" key="2">
    <source>
        <dbReference type="ARBA" id="ARBA00006824"/>
    </source>
</evidence>
<reference evidence="7 8" key="1">
    <citation type="journal article" date="2024" name="Nat. Commun.">
        <title>Phylogenomics reveals the evolutionary origins of lichenization in chlorophyte algae.</title>
        <authorList>
            <person name="Puginier C."/>
            <person name="Libourel C."/>
            <person name="Otte J."/>
            <person name="Skaloud P."/>
            <person name="Haon M."/>
            <person name="Grisel S."/>
            <person name="Petersen M."/>
            <person name="Berrin J.G."/>
            <person name="Delaux P.M."/>
            <person name="Dal Grande F."/>
            <person name="Keller J."/>
        </authorList>
    </citation>
    <scope>NUCLEOTIDE SEQUENCE [LARGE SCALE GENOMIC DNA]</scope>
    <source>
        <strain evidence="7 8">SAG 245.80</strain>
    </source>
</reference>
<gene>
    <name evidence="7" type="ORF">WJX81_002298</name>
</gene>
<proteinExistence type="inferred from homology"/>
<dbReference type="PANTHER" id="PTHR11266:SF116">
    <property type="entry name" value="MPV17-LIKE PROTEIN"/>
    <property type="match status" value="1"/>
</dbReference>
<accession>A0AAW1QHU3</accession>
<dbReference type="GO" id="GO:0005737">
    <property type="term" value="C:cytoplasm"/>
    <property type="evidence" value="ECO:0007669"/>
    <property type="project" value="TreeGrafter"/>
</dbReference>
<dbReference type="AlphaFoldDB" id="A0AAW1QHU3"/>
<evidence type="ECO:0000256" key="3">
    <source>
        <dbReference type="ARBA" id="ARBA00022692"/>
    </source>
</evidence>
<protein>
    <submittedName>
        <fullName evidence="7">Uncharacterized protein</fullName>
    </submittedName>
</protein>
<dbReference type="EMBL" id="JALJOU010000110">
    <property type="protein sequence ID" value="KAK9820968.1"/>
    <property type="molecule type" value="Genomic_DNA"/>
</dbReference>
<comment type="similarity">
    <text evidence="2 6">Belongs to the peroxisomal membrane protein PXMP2/4 family.</text>
</comment>
<evidence type="ECO:0000313" key="7">
    <source>
        <dbReference type="EMBL" id="KAK9820968.1"/>
    </source>
</evidence>
<comment type="subcellular location">
    <subcellularLocation>
        <location evidence="1">Membrane</location>
        <topology evidence="1">Multi-pass membrane protein</topology>
    </subcellularLocation>
</comment>
<dbReference type="PANTHER" id="PTHR11266">
    <property type="entry name" value="PEROXISOMAL MEMBRANE PROTEIN 2, PXMP2 MPV17"/>
    <property type="match status" value="1"/>
</dbReference>
<keyword evidence="4 6" id="KW-1133">Transmembrane helix</keyword>
<evidence type="ECO:0000256" key="5">
    <source>
        <dbReference type="ARBA" id="ARBA00023136"/>
    </source>
</evidence>
<sequence length="164" mass="18274">MHDRRALQLFIYSWGVNGFLERRNARFSVIGLTLHGPLFYHGFRALDTHIGAAPTLRLAALKMLTGQLTLFPVYVTLFFVWSSALEGKAPRQALQKLRISFAPVFRAGWVFWPAANMINFLLVPPAGRVLYVNGAGLLWNTYLSYSNAAANARQEEVALAAVPP</sequence>
<evidence type="ECO:0000313" key="8">
    <source>
        <dbReference type="Proteomes" id="UP001445335"/>
    </source>
</evidence>
<dbReference type="Pfam" id="PF04117">
    <property type="entry name" value="Mpv17_PMP22"/>
    <property type="match status" value="1"/>
</dbReference>
<evidence type="ECO:0000256" key="4">
    <source>
        <dbReference type="ARBA" id="ARBA00022989"/>
    </source>
</evidence>
<evidence type="ECO:0000256" key="1">
    <source>
        <dbReference type="ARBA" id="ARBA00004141"/>
    </source>
</evidence>
<evidence type="ECO:0000256" key="6">
    <source>
        <dbReference type="RuleBase" id="RU363053"/>
    </source>
</evidence>